<organism evidence="2 3">
    <name type="scientific">Rotaria sordida</name>
    <dbReference type="NCBI Taxonomy" id="392033"/>
    <lineage>
        <taxon>Eukaryota</taxon>
        <taxon>Metazoa</taxon>
        <taxon>Spiralia</taxon>
        <taxon>Gnathifera</taxon>
        <taxon>Rotifera</taxon>
        <taxon>Eurotatoria</taxon>
        <taxon>Bdelloidea</taxon>
        <taxon>Philodinida</taxon>
        <taxon>Philodinidae</taxon>
        <taxon>Rotaria</taxon>
    </lineage>
</organism>
<sequence length="235" mass="27725">MLLHKEAESIVRKVVSNILDNVRTPERARSPVGFYMTEQEQFQQNNPDLYFDYEIVEQIKKLYEQVVPEYEEQKWNLSIDTLRDKILSFDEDNPNKQIFLEQLNQAIHQLTLQPILPSEQTTYLVCYDIMNQFVDSFVDQMVIVHQKLQIDEPSSESYPDIDLNGYEFESWKKFFEYTKQQENEKRLKSAVGGATKDKKAPPPSKLERGKKNLRRFLMVAFGISIIDNQQSISFR</sequence>
<dbReference type="PANTHER" id="PTHR48421">
    <property type="entry name" value="MYCBP-ASSOCIATED PROTEIN"/>
    <property type="match status" value="1"/>
</dbReference>
<comment type="caution">
    <text evidence="2">The sequence shown here is derived from an EMBL/GenBank/DDBJ whole genome shotgun (WGS) entry which is preliminary data.</text>
</comment>
<proteinExistence type="predicted"/>
<evidence type="ECO:0000256" key="1">
    <source>
        <dbReference type="SAM" id="MobiDB-lite"/>
    </source>
</evidence>
<dbReference type="PANTHER" id="PTHR48421:SF1">
    <property type="entry name" value="MYCBP-ASSOCIATED PROTEIN"/>
    <property type="match status" value="1"/>
</dbReference>
<gene>
    <name evidence="2" type="ORF">RFH988_LOCUS24825</name>
</gene>
<accession>A0A814WPU1</accession>
<dbReference type="OrthoDB" id="8938449at2759"/>
<reference evidence="2" key="1">
    <citation type="submission" date="2021-02" db="EMBL/GenBank/DDBJ databases">
        <authorList>
            <person name="Nowell W R."/>
        </authorList>
    </citation>
    <scope>NUCLEOTIDE SEQUENCE</scope>
</reference>
<dbReference type="InterPro" id="IPR032707">
    <property type="entry name" value="MYCBPAP"/>
</dbReference>
<evidence type="ECO:0000313" key="3">
    <source>
        <dbReference type="Proteomes" id="UP000663882"/>
    </source>
</evidence>
<dbReference type="EMBL" id="CAJNOO010001838">
    <property type="protein sequence ID" value="CAF1205161.1"/>
    <property type="molecule type" value="Genomic_DNA"/>
</dbReference>
<feature type="compositionally biased region" description="Basic and acidic residues" evidence="1">
    <location>
        <begin position="195"/>
        <end position="207"/>
    </location>
</feature>
<evidence type="ECO:0000313" key="2">
    <source>
        <dbReference type="EMBL" id="CAF1205161.1"/>
    </source>
</evidence>
<feature type="region of interest" description="Disordered" evidence="1">
    <location>
        <begin position="186"/>
        <end position="207"/>
    </location>
</feature>
<dbReference type="Proteomes" id="UP000663882">
    <property type="component" value="Unassembled WGS sequence"/>
</dbReference>
<dbReference type="AlphaFoldDB" id="A0A814WPU1"/>
<name>A0A814WPU1_9BILA</name>
<protein>
    <submittedName>
        <fullName evidence="2">Uncharacterized protein</fullName>
    </submittedName>
</protein>
<dbReference type="Pfam" id="PF14646">
    <property type="entry name" value="MYCBPAP"/>
    <property type="match status" value="1"/>
</dbReference>